<feature type="transmembrane region" description="Helical" evidence="7">
    <location>
        <begin position="439"/>
        <end position="457"/>
    </location>
</feature>
<dbReference type="Proteomes" id="UP000186785">
    <property type="component" value="Unassembled WGS sequence"/>
</dbReference>
<keyword evidence="7" id="KW-1133">Transmembrane helix</keyword>
<proteinExistence type="predicted"/>
<dbReference type="RefSeq" id="WP_073709281.1">
    <property type="nucleotide sequence ID" value="NZ_MQSV01000003.1"/>
</dbReference>
<feature type="transmembrane region" description="Helical" evidence="7">
    <location>
        <begin position="487"/>
        <end position="509"/>
    </location>
</feature>
<gene>
    <name evidence="9" type="ORF">BSR29_05410</name>
</gene>
<evidence type="ECO:0000256" key="1">
    <source>
        <dbReference type="ARBA" id="ARBA00022679"/>
    </source>
</evidence>
<protein>
    <recommendedName>
        <fullName evidence="8">Protein kinase domain-containing protein</fullName>
    </recommendedName>
</protein>
<keyword evidence="10" id="KW-1185">Reference proteome</keyword>
<dbReference type="EMBL" id="MQSV01000003">
    <property type="protein sequence ID" value="OKL47921.1"/>
    <property type="molecule type" value="Genomic_DNA"/>
</dbReference>
<dbReference type="PROSITE" id="PS00107">
    <property type="entry name" value="PROTEIN_KINASE_ATP"/>
    <property type="match status" value="1"/>
</dbReference>
<dbReference type="AlphaFoldDB" id="A0A1Q5PLI8"/>
<dbReference type="STRING" id="1921764.BSR28_06005"/>
<dbReference type="PROSITE" id="PS50011">
    <property type="entry name" value="PROTEIN_KINASE_DOM"/>
    <property type="match status" value="1"/>
</dbReference>
<dbReference type="PROSITE" id="PS00108">
    <property type="entry name" value="PROTEIN_KINASE_ST"/>
    <property type="match status" value="1"/>
</dbReference>
<evidence type="ECO:0000313" key="10">
    <source>
        <dbReference type="Proteomes" id="UP000186785"/>
    </source>
</evidence>
<dbReference type="InterPro" id="IPR011009">
    <property type="entry name" value="Kinase-like_dom_sf"/>
</dbReference>
<evidence type="ECO:0000256" key="4">
    <source>
        <dbReference type="ARBA" id="ARBA00022840"/>
    </source>
</evidence>
<feature type="transmembrane region" description="Helical" evidence="7">
    <location>
        <begin position="540"/>
        <end position="561"/>
    </location>
</feature>
<keyword evidence="7" id="KW-0812">Transmembrane</keyword>
<organism evidence="9 10">
    <name type="scientific">Boudabousia liubingyangii</name>
    <dbReference type="NCBI Taxonomy" id="1921764"/>
    <lineage>
        <taxon>Bacteria</taxon>
        <taxon>Bacillati</taxon>
        <taxon>Actinomycetota</taxon>
        <taxon>Actinomycetes</taxon>
        <taxon>Actinomycetales</taxon>
        <taxon>Actinomycetaceae</taxon>
        <taxon>Boudabousia</taxon>
    </lineage>
</organism>
<keyword evidence="7" id="KW-0472">Membrane</keyword>
<evidence type="ECO:0000256" key="3">
    <source>
        <dbReference type="ARBA" id="ARBA00022777"/>
    </source>
</evidence>
<accession>A0A1Q5PLI8</accession>
<feature type="region of interest" description="Disordered" evidence="6">
    <location>
        <begin position="347"/>
        <end position="394"/>
    </location>
</feature>
<dbReference type="Gene3D" id="1.10.510.10">
    <property type="entry name" value="Transferase(Phosphotransferase) domain 1"/>
    <property type="match status" value="1"/>
</dbReference>
<dbReference type="SMART" id="SM00220">
    <property type="entry name" value="S_TKc"/>
    <property type="match status" value="1"/>
</dbReference>
<dbReference type="InterPro" id="IPR017441">
    <property type="entry name" value="Protein_kinase_ATP_BS"/>
</dbReference>
<dbReference type="Pfam" id="PF00069">
    <property type="entry name" value="Pkinase"/>
    <property type="match status" value="1"/>
</dbReference>
<dbReference type="InterPro" id="IPR000719">
    <property type="entry name" value="Prot_kinase_dom"/>
</dbReference>
<dbReference type="Gene3D" id="3.30.200.20">
    <property type="entry name" value="Phosphorylase Kinase, domain 1"/>
    <property type="match status" value="1"/>
</dbReference>
<evidence type="ECO:0000256" key="2">
    <source>
        <dbReference type="ARBA" id="ARBA00022741"/>
    </source>
</evidence>
<sequence length="612" mass="65505">MAEVAFVGGYRLVEELGRGGSSVVYLARDEAGNEFALKLLHPSVALDEGARARLRREAHLLNSVRDPGVARVYDLEVDADQPFIVTDLIAGPTLEVAVEQRGQMSARGVLALGRRLAKTLQAVHRAGVVHRDLKPANVVLSPNGPVLLDFGVAQAEDAARMTATGLVSGTAGFVPPEVLRGQDPSAASDWWAWLATLLYARTGRLPYGRGAAGQVLSRVMDGQVDTDGLPAAEAEFFRFHLGAPIADFPDAFELLADYERVGSGLPATTVLPVATPTAVLPAGVEGETEYLPAADDEDDFDAQGELDDDFDYDPDEDLTDEFEGADAYGAYDEQHNLGATARLPQAANFPDASTTNGLSSSGLNPNASATDGYSVNGQLQSPALNGEPSYELTGDPESELLQAEQPLSMPQPPAPVGVGLIVTFGAFCWGALLPIYPPLVVLVFAIHALILGIWGAGARARYRARLVGDRMSFFGAAWRGLFSLPKVFVMALLGLLGSAGAFTGLWWVLRGRLPDLPWPDLVQVWDLSGRFGPFSPQIEFLMVLLAGVSLWVFWMFPGTAVVARGLGELVGRVAVTSGGQWLLRIVIFLLALFAVGSWWWAAQWWPLTAGVF</sequence>
<evidence type="ECO:0000256" key="7">
    <source>
        <dbReference type="SAM" id="Phobius"/>
    </source>
</evidence>
<keyword evidence="1" id="KW-0808">Transferase</keyword>
<dbReference type="SUPFAM" id="SSF56112">
    <property type="entry name" value="Protein kinase-like (PK-like)"/>
    <property type="match status" value="1"/>
</dbReference>
<evidence type="ECO:0000256" key="5">
    <source>
        <dbReference type="PROSITE-ProRule" id="PRU10141"/>
    </source>
</evidence>
<feature type="domain" description="Protein kinase" evidence="8">
    <location>
        <begin position="10"/>
        <end position="261"/>
    </location>
</feature>
<keyword evidence="4 5" id="KW-0067">ATP-binding</keyword>
<keyword evidence="2 5" id="KW-0547">Nucleotide-binding</keyword>
<dbReference type="OrthoDB" id="9762169at2"/>
<keyword evidence="3" id="KW-0418">Kinase</keyword>
<dbReference type="GO" id="GO:0004674">
    <property type="term" value="F:protein serine/threonine kinase activity"/>
    <property type="evidence" value="ECO:0007669"/>
    <property type="project" value="TreeGrafter"/>
</dbReference>
<dbReference type="CDD" id="cd14014">
    <property type="entry name" value="STKc_PknB_like"/>
    <property type="match status" value="1"/>
</dbReference>
<dbReference type="PANTHER" id="PTHR43289">
    <property type="entry name" value="MITOGEN-ACTIVATED PROTEIN KINASE KINASE KINASE 20-RELATED"/>
    <property type="match status" value="1"/>
</dbReference>
<feature type="binding site" evidence="5">
    <location>
        <position position="38"/>
    </location>
    <ligand>
        <name>ATP</name>
        <dbReference type="ChEBI" id="CHEBI:30616"/>
    </ligand>
</feature>
<dbReference type="GO" id="GO:0005524">
    <property type="term" value="F:ATP binding"/>
    <property type="evidence" value="ECO:0007669"/>
    <property type="project" value="UniProtKB-UniRule"/>
</dbReference>
<reference evidence="9 10" key="1">
    <citation type="submission" date="2016-11" db="EMBL/GenBank/DDBJ databases">
        <title>Actinomyces gypaetusis sp. nov. isolated from the vulture Gypaetus barbatus in Qinghai Tibet Plateau China.</title>
        <authorList>
            <person name="Meng X."/>
        </authorList>
    </citation>
    <scope>NUCLEOTIDE SEQUENCE [LARGE SCALE GENOMIC DNA]</scope>
    <source>
        <strain evidence="9 10">VUL4_2</strain>
    </source>
</reference>
<feature type="compositionally biased region" description="Polar residues" evidence="6">
    <location>
        <begin position="351"/>
        <end position="383"/>
    </location>
</feature>
<evidence type="ECO:0000256" key="6">
    <source>
        <dbReference type="SAM" id="MobiDB-lite"/>
    </source>
</evidence>
<evidence type="ECO:0000259" key="8">
    <source>
        <dbReference type="PROSITE" id="PS50011"/>
    </source>
</evidence>
<comment type="caution">
    <text evidence="9">The sequence shown here is derived from an EMBL/GenBank/DDBJ whole genome shotgun (WGS) entry which is preliminary data.</text>
</comment>
<name>A0A1Q5PLI8_9ACTO</name>
<dbReference type="PANTHER" id="PTHR43289:SF34">
    <property type="entry name" value="SERINE_THREONINE-PROTEIN KINASE YBDM-RELATED"/>
    <property type="match status" value="1"/>
</dbReference>
<dbReference type="InterPro" id="IPR008271">
    <property type="entry name" value="Ser/Thr_kinase_AS"/>
</dbReference>
<feature type="transmembrane region" description="Helical" evidence="7">
    <location>
        <begin position="581"/>
        <end position="601"/>
    </location>
</feature>
<evidence type="ECO:0000313" key="9">
    <source>
        <dbReference type="EMBL" id="OKL47921.1"/>
    </source>
</evidence>